<dbReference type="SUPFAM" id="SSF46973">
    <property type="entry name" value="Enzyme IIa from lactose specific PTS, IIa-lac"/>
    <property type="match status" value="1"/>
</dbReference>
<gene>
    <name evidence="6" type="ORF">J2S15_001861</name>
</gene>
<dbReference type="PANTHER" id="PTHR34382">
    <property type="entry name" value="PTS SYSTEM N,N'-DIACETYLCHITOBIOSE-SPECIFIC EIIA COMPONENT"/>
    <property type="match status" value="1"/>
</dbReference>
<name>A0ABU0E2Z6_9FIRM</name>
<evidence type="ECO:0000256" key="2">
    <source>
        <dbReference type="ARBA" id="ARBA00022597"/>
    </source>
</evidence>
<comment type="caution">
    <text evidence="6">The sequence shown here is derived from an EMBL/GenBank/DDBJ whole genome shotgun (WGS) entry which is preliminary data.</text>
</comment>
<dbReference type="PANTHER" id="PTHR34382:SF7">
    <property type="entry name" value="PTS SYSTEM N,N'-DIACETYLCHITOBIOSE-SPECIFIC EIIA COMPONENT"/>
    <property type="match status" value="1"/>
</dbReference>
<dbReference type="InterPro" id="IPR003188">
    <property type="entry name" value="PTS_IIA_lac/cel"/>
</dbReference>
<dbReference type="PIRSF" id="PIRSF000699">
    <property type="entry name" value="PTS_IILac_III"/>
    <property type="match status" value="1"/>
</dbReference>
<evidence type="ECO:0000256" key="1">
    <source>
        <dbReference type="ARBA" id="ARBA00022448"/>
    </source>
</evidence>
<keyword evidence="4" id="KW-0598">Phosphotransferase system</keyword>
<protein>
    <submittedName>
        <fullName evidence="6">PTS system cellobiose-specific IIA component</fullName>
    </submittedName>
</protein>
<keyword evidence="7" id="KW-1185">Reference proteome</keyword>
<organism evidence="6 7">
    <name type="scientific">Breznakia pachnodae</name>
    <dbReference type="NCBI Taxonomy" id="265178"/>
    <lineage>
        <taxon>Bacteria</taxon>
        <taxon>Bacillati</taxon>
        <taxon>Bacillota</taxon>
        <taxon>Erysipelotrichia</taxon>
        <taxon>Erysipelotrichales</taxon>
        <taxon>Erysipelotrichaceae</taxon>
        <taxon>Breznakia</taxon>
    </lineage>
</organism>
<evidence type="ECO:0000256" key="5">
    <source>
        <dbReference type="PROSITE-ProRule" id="PRU00418"/>
    </source>
</evidence>
<evidence type="ECO:0000256" key="4">
    <source>
        <dbReference type="ARBA" id="ARBA00022683"/>
    </source>
</evidence>
<dbReference type="RefSeq" id="WP_307407572.1">
    <property type="nucleotide sequence ID" value="NZ_JAUSUR010000003.1"/>
</dbReference>
<accession>A0ABU0E2Z6</accession>
<evidence type="ECO:0000313" key="7">
    <source>
        <dbReference type="Proteomes" id="UP001230220"/>
    </source>
</evidence>
<dbReference type="PROSITE" id="PS51095">
    <property type="entry name" value="PTS_EIIA_TYPE_3"/>
    <property type="match status" value="1"/>
</dbReference>
<reference evidence="6 7" key="1">
    <citation type="submission" date="2023-07" db="EMBL/GenBank/DDBJ databases">
        <title>Genomic Encyclopedia of Type Strains, Phase IV (KMG-IV): sequencing the most valuable type-strain genomes for metagenomic binning, comparative biology and taxonomic classification.</title>
        <authorList>
            <person name="Goeker M."/>
        </authorList>
    </citation>
    <scope>NUCLEOTIDE SEQUENCE [LARGE SCALE GENOMIC DNA]</scope>
    <source>
        <strain evidence="6 7">DSM 16784</strain>
    </source>
</reference>
<evidence type="ECO:0000256" key="3">
    <source>
        <dbReference type="ARBA" id="ARBA00022679"/>
    </source>
</evidence>
<dbReference type="EMBL" id="JAUSUR010000003">
    <property type="protein sequence ID" value="MDQ0361114.1"/>
    <property type="molecule type" value="Genomic_DNA"/>
</dbReference>
<keyword evidence="2" id="KW-0762">Sugar transport</keyword>
<dbReference type="Gene3D" id="1.20.58.80">
    <property type="entry name" value="Phosphotransferase system, lactose/cellobiose-type IIA subunit"/>
    <property type="match status" value="1"/>
</dbReference>
<dbReference type="InterPro" id="IPR036542">
    <property type="entry name" value="PTS_IIA_lac/cel_sf"/>
</dbReference>
<dbReference type="Pfam" id="PF02255">
    <property type="entry name" value="PTS_IIA"/>
    <property type="match status" value="1"/>
</dbReference>
<dbReference type="CDD" id="cd00215">
    <property type="entry name" value="PTS_IIA_lac"/>
    <property type="match status" value="1"/>
</dbReference>
<keyword evidence="3" id="KW-0808">Transferase</keyword>
<feature type="modified residue" description="Phosphohistidine; by HPr" evidence="5">
    <location>
        <position position="76"/>
    </location>
</feature>
<dbReference type="Proteomes" id="UP001230220">
    <property type="component" value="Unassembled WGS sequence"/>
</dbReference>
<keyword evidence="1" id="KW-0813">Transport</keyword>
<evidence type="ECO:0000313" key="6">
    <source>
        <dbReference type="EMBL" id="MDQ0361114.1"/>
    </source>
</evidence>
<sequence length="115" mass="12984">MEGLELICFEIISNVGMARSCFINSIQEAQNGDFTKAEQLIEDGCELFIKGHHSHAKLIQEEANGMLERISLLLIHAEDQLMSAESFKILANELVKICKTNQDLKKQIELINPKK</sequence>
<proteinExistence type="predicted"/>